<dbReference type="SUPFAM" id="SSF51735">
    <property type="entry name" value="NAD(P)-binding Rossmann-fold domains"/>
    <property type="match status" value="1"/>
</dbReference>
<reference evidence="4" key="1">
    <citation type="submission" date="2015-10" db="EMBL/GenBank/DDBJ databases">
        <title>Metagenome-Assembled Genomes uncover a global brackish microbiome.</title>
        <authorList>
            <person name="Hugerth L.W."/>
            <person name="Larsson J."/>
            <person name="Alneberg J."/>
            <person name="Lindh M.V."/>
            <person name="Legrand C."/>
            <person name="Pinhassi J."/>
            <person name="Andersson A."/>
        </authorList>
    </citation>
    <scope>NUCLEOTIDE SEQUENCE [LARGE SCALE GENOMIC DNA]</scope>
</reference>
<dbReference type="Pfam" id="PF13561">
    <property type="entry name" value="adh_short_C2"/>
    <property type="match status" value="1"/>
</dbReference>
<dbReference type="PANTHER" id="PTHR43639">
    <property type="entry name" value="OXIDOREDUCTASE, SHORT-CHAIN DEHYDROGENASE/REDUCTASE FAMILY (AFU_ORTHOLOGUE AFUA_5G02870)"/>
    <property type="match status" value="1"/>
</dbReference>
<protein>
    <submittedName>
        <fullName evidence="3">KR domain protein</fullName>
    </submittedName>
</protein>
<dbReference type="InterPro" id="IPR002347">
    <property type="entry name" value="SDR_fam"/>
</dbReference>
<proteinExistence type="inferred from homology"/>
<dbReference type="FunFam" id="3.40.50.720:FF:000084">
    <property type="entry name" value="Short-chain dehydrogenase reductase"/>
    <property type="match status" value="1"/>
</dbReference>
<accession>A0A0R2PXN9</accession>
<sequence>MNKVILITGAAKRIGKEIAKEFFRGGANVIIHFNRSERDAVYLCDELNAIRENSAVCIQANLDHSNEIELLAQNALAAFGRIDGLVNNASTFYPTPMGSFTTEDWDALMGSNLKAPLFLIQELCQELKKQSGFIINVTDINIHRSISNHSIYLAAKSGLSSITQSLAKDLAPEIRVNAIAPGAILEPPHKTWSDEEKNNILKAVPLKKMGTESDIAKAALFLAEAQYITGQTLNIDGGKSL</sequence>
<dbReference type="InterPro" id="IPR036291">
    <property type="entry name" value="NAD(P)-bd_dom_sf"/>
</dbReference>
<keyword evidence="2" id="KW-0560">Oxidoreductase</keyword>
<comment type="similarity">
    <text evidence="1">Belongs to the short-chain dehydrogenases/reductases (SDR) family.</text>
</comment>
<dbReference type="PANTHER" id="PTHR43639:SF1">
    <property type="entry name" value="SHORT-CHAIN DEHYDROGENASE_REDUCTASE FAMILY PROTEIN"/>
    <property type="match status" value="1"/>
</dbReference>
<name>A0A0R2PXN9_9GAMM</name>
<evidence type="ECO:0000256" key="1">
    <source>
        <dbReference type="ARBA" id="ARBA00006484"/>
    </source>
</evidence>
<organism evidence="3 4">
    <name type="scientific">SAR86 cluster bacterium BACL1 MAG-120920-bin57</name>
    <dbReference type="NCBI Taxonomy" id="1655571"/>
    <lineage>
        <taxon>Bacteria</taxon>
        <taxon>Pseudomonadati</taxon>
        <taxon>Pseudomonadota</taxon>
        <taxon>Gammaproteobacteria</taxon>
        <taxon>SAR86 cluster</taxon>
    </lineage>
</organism>
<dbReference type="Proteomes" id="UP000050874">
    <property type="component" value="Unassembled WGS sequence"/>
</dbReference>
<dbReference type="GO" id="GO:0016491">
    <property type="term" value="F:oxidoreductase activity"/>
    <property type="evidence" value="ECO:0007669"/>
    <property type="project" value="UniProtKB-KW"/>
</dbReference>
<dbReference type="EMBL" id="LIAV01000156">
    <property type="protein sequence ID" value="KRO40218.1"/>
    <property type="molecule type" value="Genomic_DNA"/>
</dbReference>
<dbReference type="Gene3D" id="3.40.50.720">
    <property type="entry name" value="NAD(P)-binding Rossmann-like Domain"/>
    <property type="match status" value="1"/>
</dbReference>
<dbReference type="AlphaFoldDB" id="A0A0R2PXN9"/>
<dbReference type="NCBIfam" id="NF006598">
    <property type="entry name" value="PRK09135.1"/>
    <property type="match status" value="1"/>
</dbReference>
<gene>
    <name evidence="3" type="ORF">ABR63_04365</name>
</gene>
<comment type="caution">
    <text evidence="3">The sequence shown here is derived from an EMBL/GenBank/DDBJ whole genome shotgun (WGS) entry which is preliminary data.</text>
</comment>
<dbReference type="PRINTS" id="PR00080">
    <property type="entry name" value="SDRFAMILY"/>
</dbReference>
<evidence type="ECO:0000313" key="4">
    <source>
        <dbReference type="Proteomes" id="UP000050874"/>
    </source>
</evidence>
<evidence type="ECO:0000256" key="2">
    <source>
        <dbReference type="ARBA" id="ARBA00023002"/>
    </source>
</evidence>
<dbReference type="PRINTS" id="PR00081">
    <property type="entry name" value="GDHRDH"/>
</dbReference>
<evidence type="ECO:0000313" key="3">
    <source>
        <dbReference type="EMBL" id="KRO40218.1"/>
    </source>
</evidence>